<keyword evidence="2" id="KW-1185">Reference proteome</keyword>
<evidence type="ECO:0000313" key="1">
    <source>
        <dbReference type="EMBL" id="MDN5215381.1"/>
    </source>
</evidence>
<organism evidence="1 2">
    <name type="scientific">Agaribacillus aureus</name>
    <dbReference type="NCBI Taxonomy" id="3051825"/>
    <lineage>
        <taxon>Bacteria</taxon>
        <taxon>Pseudomonadati</taxon>
        <taxon>Bacteroidota</taxon>
        <taxon>Cytophagia</taxon>
        <taxon>Cytophagales</taxon>
        <taxon>Splendidivirgaceae</taxon>
        <taxon>Agaribacillus</taxon>
    </lineage>
</organism>
<reference evidence="1" key="1">
    <citation type="submission" date="2023-06" db="EMBL/GenBank/DDBJ databases">
        <title>Genomic of Agaribacillus aureum.</title>
        <authorList>
            <person name="Wang G."/>
        </authorList>
    </citation>
    <scope>NUCLEOTIDE SEQUENCE</scope>
    <source>
        <strain evidence="1">BMA12</strain>
    </source>
</reference>
<dbReference type="EMBL" id="JAUJEB010000006">
    <property type="protein sequence ID" value="MDN5215381.1"/>
    <property type="molecule type" value="Genomic_DNA"/>
</dbReference>
<proteinExistence type="predicted"/>
<accession>A0ABT8LE83</accession>
<dbReference type="Proteomes" id="UP001172083">
    <property type="component" value="Unassembled WGS sequence"/>
</dbReference>
<protein>
    <recommendedName>
        <fullName evidence="3">Lipoprotein</fullName>
    </recommendedName>
</protein>
<dbReference type="RefSeq" id="WP_346760715.1">
    <property type="nucleotide sequence ID" value="NZ_JAUJEB010000006.1"/>
</dbReference>
<evidence type="ECO:0008006" key="3">
    <source>
        <dbReference type="Google" id="ProtNLM"/>
    </source>
</evidence>
<sequence length="134" mass="15225">MMRHPHMNYPAKIAKWLLAITMLFSLSAYSGYAGCSQKPSGESVKTELVIARYQNVAKPVSSRYFQTGICKTKVVAGFYQHNFCLASLIYSQLFIASFNTFSKEAFCIRQPKNFHTQKTIPQSSEEEPTHLFRG</sequence>
<evidence type="ECO:0000313" key="2">
    <source>
        <dbReference type="Proteomes" id="UP001172083"/>
    </source>
</evidence>
<comment type="caution">
    <text evidence="1">The sequence shown here is derived from an EMBL/GenBank/DDBJ whole genome shotgun (WGS) entry which is preliminary data.</text>
</comment>
<name>A0ABT8LE83_9BACT</name>
<gene>
    <name evidence="1" type="ORF">QQ020_25100</name>
</gene>